<proteinExistence type="predicted"/>
<dbReference type="Proteomes" id="UP000595691">
    <property type="component" value="Chromosome"/>
</dbReference>
<dbReference type="SUPFAM" id="SSF46689">
    <property type="entry name" value="Homeodomain-like"/>
    <property type="match status" value="1"/>
</dbReference>
<evidence type="ECO:0008006" key="3">
    <source>
        <dbReference type="Google" id="ProtNLM"/>
    </source>
</evidence>
<dbReference type="NCBIfam" id="NF040785">
    <property type="entry name" value="CD3324_fam"/>
    <property type="match status" value="1"/>
</dbReference>
<dbReference type="InterPro" id="IPR052411">
    <property type="entry name" value="c-mor_Regulatory_Protein"/>
</dbReference>
<dbReference type="InterPro" id="IPR049739">
    <property type="entry name" value="YraL-like"/>
</dbReference>
<evidence type="ECO:0000313" key="1">
    <source>
        <dbReference type="EMBL" id="QQZ08889.1"/>
    </source>
</evidence>
<dbReference type="PANTHER" id="PTHR37812:SF1">
    <property type="entry name" value="MU-LIKE PROPHAGE FLUMU PROTEIN C"/>
    <property type="match status" value="1"/>
</dbReference>
<gene>
    <name evidence="1" type="ORF">I5776_17990</name>
</gene>
<sequence>MKYVKANTVLPENLLAEIQKYVQGETIYIPKPAASYRKWGTQSGGRKVIDERNSEIKTAFKNGRSIEQLADDYFLSVETIKKIVYTRKAEGPCSST</sequence>
<dbReference type="EMBL" id="CP065425">
    <property type="protein sequence ID" value="QQZ08889.1"/>
    <property type="molecule type" value="Genomic_DNA"/>
</dbReference>
<name>A0ABX7DZI1_9BACI</name>
<dbReference type="InterPro" id="IPR009057">
    <property type="entry name" value="Homeodomain-like_sf"/>
</dbReference>
<keyword evidence="2" id="KW-1185">Reference proteome</keyword>
<accession>A0ABX7DZI1</accession>
<dbReference type="RefSeq" id="WP_202777840.1">
    <property type="nucleotide sequence ID" value="NZ_CP065425.1"/>
</dbReference>
<reference evidence="1 2" key="1">
    <citation type="submission" date="2020-11" db="EMBL/GenBank/DDBJ databases">
        <title>Taxonomic evaluation of the Bacillus sporothermodurans group of bacteria based on whole genome sequences.</title>
        <authorList>
            <person name="Fiedler G."/>
            <person name="Herbstmann A.-D."/>
            <person name="Doll E."/>
            <person name="Wenning M."/>
            <person name="Brinks E."/>
            <person name="Kabisch J."/>
            <person name="Breitenwieser F."/>
            <person name="Lappann M."/>
            <person name="Boehnlein C."/>
            <person name="Franz C."/>
        </authorList>
    </citation>
    <scope>NUCLEOTIDE SEQUENCE [LARGE SCALE GENOMIC DNA]</scope>
    <source>
        <strain evidence="1 2">JCM 19841</strain>
    </source>
</reference>
<evidence type="ECO:0000313" key="2">
    <source>
        <dbReference type="Proteomes" id="UP000595691"/>
    </source>
</evidence>
<protein>
    <recommendedName>
        <fullName evidence="3">Mor transcription activator domain-containing protein</fullName>
    </recommendedName>
</protein>
<dbReference type="Gene3D" id="1.10.10.60">
    <property type="entry name" value="Homeodomain-like"/>
    <property type="match status" value="1"/>
</dbReference>
<organism evidence="1 2">
    <name type="scientific">Heyndrickxia vini</name>
    <dbReference type="NCBI Taxonomy" id="1476025"/>
    <lineage>
        <taxon>Bacteria</taxon>
        <taxon>Bacillati</taxon>
        <taxon>Bacillota</taxon>
        <taxon>Bacilli</taxon>
        <taxon>Bacillales</taxon>
        <taxon>Bacillaceae</taxon>
        <taxon>Heyndrickxia</taxon>
    </lineage>
</organism>
<dbReference type="PANTHER" id="PTHR37812">
    <property type="entry name" value="MU-LIKE PROPHAGE FLUMU PROTEIN C"/>
    <property type="match status" value="1"/>
</dbReference>